<name>A0A3B0TDG0_9ZZZZ</name>
<evidence type="ECO:0000313" key="5">
    <source>
        <dbReference type="EMBL" id="VAW11387.1"/>
    </source>
</evidence>
<dbReference type="GO" id="GO:0042597">
    <property type="term" value="C:periplasmic space"/>
    <property type="evidence" value="ECO:0007669"/>
    <property type="project" value="UniProtKB-SubCell"/>
</dbReference>
<accession>A0A3B0TDG0</accession>
<dbReference type="InterPro" id="IPR017585">
    <property type="entry name" value="SAF_FlgA"/>
</dbReference>
<comment type="subcellular location">
    <subcellularLocation>
        <location evidence="1">Periplasm</location>
    </subcellularLocation>
</comment>
<dbReference type="GO" id="GO:0044780">
    <property type="term" value="P:bacterial-type flagellum assembly"/>
    <property type="evidence" value="ECO:0007669"/>
    <property type="project" value="InterPro"/>
</dbReference>
<dbReference type="PANTHER" id="PTHR36307">
    <property type="entry name" value="FLAGELLA BASAL BODY P-RING FORMATION PROTEIN FLGA"/>
    <property type="match status" value="1"/>
</dbReference>
<dbReference type="SMART" id="SM00858">
    <property type="entry name" value="SAF"/>
    <property type="match status" value="1"/>
</dbReference>
<dbReference type="Pfam" id="PF13144">
    <property type="entry name" value="ChapFlgA"/>
    <property type="match status" value="1"/>
</dbReference>
<feature type="domain" description="SAF" evidence="4">
    <location>
        <begin position="188"/>
        <end position="249"/>
    </location>
</feature>
<keyword evidence="3" id="KW-0574">Periplasm</keyword>
<evidence type="ECO:0000256" key="3">
    <source>
        <dbReference type="ARBA" id="ARBA00022764"/>
    </source>
</evidence>
<dbReference type="CDD" id="cd11614">
    <property type="entry name" value="SAF_CpaB_FlgA_like"/>
    <property type="match status" value="1"/>
</dbReference>
<protein>
    <recommendedName>
        <fullName evidence="4">SAF domain-containing protein</fullName>
    </recommendedName>
</protein>
<evidence type="ECO:0000259" key="4">
    <source>
        <dbReference type="SMART" id="SM00858"/>
    </source>
</evidence>
<proteinExistence type="predicted"/>
<dbReference type="Gene3D" id="2.30.30.760">
    <property type="match status" value="1"/>
</dbReference>
<dbReference type="PANTHER" id="PTHR36307:SF1">
    <property type="entry name" value="FLAGELLA BASAL BODY P-RING FORMATION PROTEIN FLGA"/>
    <property type="match status" value="1"/>
</dbReference>
<dbReference type="NCBIfam" id="TIGR03170">
    <property type="entry name" value="flgA_cterm"/>
    <property type="match status" value="1"/>
</dbReference>
<evidence type="ECO:0000256" key="1">
    <source>
        <dbReference type="ARBA" id="ARBA00004418"/>
    </source>
</evidence>
<evidence type="ECO:0000256" key="2">
    <source>
        <dbReference type="ARBA" id="ARBA00022729"/>
    </source>
</evidence>
<dbReference type="EMBL" id="UOEM01000031">
    <property type="protein sequence ID" value="VAW11387.1"/>
    <property type="molecule type" value="Genomic_DNA"/>
</dbReference>
<organism evidence="5">
    <name type="scientific">hydrothermal vent metagenome</name>
    <dbReference type="NCBI Taxonomy" id="652676"/>
    <lineage>
        <taxon>unclassified sequences</taxon>
        <taxon>metagenomes</taxon>
        <taxon>ecological metagenomes</taxon>
    </lineage>
</organism>
<dbReference type="InterPro" id="IPR039246">
    <property type="entry name" value="Flagellar_FlgA"/>
</dbReference>
<dbReference type="SUPFAM" id="SSF51269">
    <property type="entry name" value="AFP III-like domain"/>
    <property type="match status" value="1"/>
</dbReference>
<reference evidence="5" key="1">
    <citation type="submission" date="2018-06" db="EMBL/GenBank/DDBJ databases">
        <authorList>
            <person name="Zhirakovskaya E."/>
        </authorList>
    </citation>
    <scope>NUCLEOTIDE SEQUENCE</scope>
</reference>
<dbReference type="AlphaFoldDB" id="A0A3B0TDG0"/>
<dbReference type="InterPro" id="IPR013974">
    <property type="entry name" value="SAF"/>
</dbReference>
<sequence>MKSIPIFVISLILTGIFAASVSAQTLKLRAKVNATGDVVMFEDFFEGTGSSGSTALFRAPRSGRTGAVQVRRLVAAVEKLGYSWVPPSNLRSIRVSRVVATVEVDEIAALIRAELAGALPDVRNPGDLDVILPVSLATVRIADTPEAGMVINQLDLTPRTRSFRVAMSFGMGDNQVQRTIEGRYAVRRPVPVPIANIERGQIIMFEDVTWVRLADNVIGNALTRIEDMIGKSARRGLAEGRPVQAADLEAPRVVLRNQLVTVVYRVPGMTLTARGRALRDAAAGESVSVLNLSSNRTIVATATGPGQVSVTNASEGLKVASN</sequence>
<gene>
    <name evidence="5" type="ORF">MNBD_ALPHA09-700</name>
</gene>
<keyword evidence="2" id="KW-0732">Signal</keyword>
<dbReference type="Gene3D" id="3.90.1210.10">
    <property type="entry name" value="Antifreeze-like/N-acetylneuraminic acid synthase C-terminal domain"/>
    <property type="match status" value="1"/>
</dbReference>
<dbReference type="InterPro" id="IPR036732">
    <property type="entry name" value="AFP_Neu5c_C_sf"/>
</dbReference>